<dbReference type="EMBL" id="BPQB01000023">
    <property type="protein sequence ID" value="GJE91918.1"/>
    <property type="molecule type" value="Genomic_DNA"/>
</dbReference>
<dbReference type="Pfam" id="PF00248">
    <property type="entry name" value="Aldo_ket_red"/>
    <property type="match status" value="1"/>
</dbReference>
<dbReference type="OrthoDB" id="2310150at2759"/>
<evidence type="ECO:0000313" key="4">
    <source>
        <dbReference type="Proteomes" id="UP000703269"/>
    </source>
</evidence>
<dbReference type="AlphaFoldDB" id="A0A9P3LEV4"/>
<dbReference type="InterPro" id="IPR050523">
    <property type="entry name" value="AKR_Detox_Biosynth"/>
</dbReference>
<organism evidence="3 4">
    <name type="scientific">Phanerochaete sordida</name>
    <dbReference type="NCBI Taxonomy" id="48140"/>
    <lineage>
        <taxon>Eukaryota</taxon>
        <taxon>Fungi</taxon>
        <taxon>Dikarya</taxon>
        <taxon>Basidiomycota</taxon>
        <taxon>Agaricomycotina</taxon>
        <taxon>Agaricomycetes</taxon>
        <taxon>Polyporales</taxon>
        <taxon>Phanerochaetaceae</taxon>
        <taxon>Phanerochaete</taxon>
    </lineage>
</organism>
<dbReference type="Proteomes" id="UP000703269">
    <property type="component" value="Unassembled WGS sequence"/>
</dbReference>
<reference evidence="3 4" key="1">
    <citation type="submission" date="2021-08" db="EMBL/GenBank/DDBJ databases">
        <title>Draft Genome Sequence of Phanerochaete sordida strain YK-624.</title>
        <authorList>
            <person name="Mori T."/>
            <person name="Dohra H."/>
            <person name="Suzuki T."/>
            <person name="Kawagishi H."/>
            <person name="Hirai H."/>
        </authorList>
    </citation>
    <scope>NUCLEOTIDE SEQUENCE [LARGE SCALE GENOMIC DNA]</scope>
    <source>
        <strain evidence="3 4">YK-624</strain>
    </source>
</reference>
<dbReference type="SUPFAM" id="SSF51430">
    <property type="entry name" value="NAD(P)-linked oxidoreductase"/>
    <property type="match status" value="1"/>
</dbReference>
<dbReference type="InterPro" id="IPR036812">
    <property type="entry name" value="NAD(P)_OxRdtase_dom_sf"/>
</dbReference>
<protein>
    <submittedName>
        <fullName evidence="3">Aldo/keto reductase</fullName>
    </submittedName>
</protein>
<comment type="caution">
    <text evidence="3">The sequence shown here is derived from an EMBL/GenBank/DDBJ whole genome shotgun (WGS) entry which is preliminary data.</text>
</comment>
<dbReference type="PANTHER" id="PTHR43364:SF4">
    <property type="entry name" value="NAD(P)-LINKED OXIDOREDUCTASE SUPERFAMILY PROTEIN"/>
    <property type="match status" value="1"/>
</dbReference>
<keyword evidence="1" id="KW-0560">Oxidoreductase</keyword>
<sequence length="323" mass="34848">MSTRVPLILGAGQMGAPNTGERISDPAIAQEFADLMARHGHVGIDTSRIYCKGTSEELLGTLALGDAPRIDTKVYPVQPGDHAPAKLKTSFRASVAALKSKKIRVFYLHRPDRSVPFEDTLSAVDELYREGGFAEFGLSNYTAWEVAEIAGICTRRAFVRPTVYQGVYNLLDRMTEAELFPCLRKHGLRFAAYTPLAGGFLTERFVPDPAAAAVTDGALTKFAADSQGAWFYTGRYLPAAGAVAVLRAAAHAHGLTLTEVALRWLQWHSALAPGDAVIVAASRRAQLEGTLADSAKGALPDEVVAACEEAWKEARGGITQYWL</sequence>
<dbReference type="InterPro" id="IPR023210">
    <property type="entry name" value="NADP_OxRdtase_dom"/>
</dbReference>
<gene>
    <name evidence="3" type="ORF">PsYK624_080700</name>
</gene>
<evidence type="ECO:0000259" key="2">
    <source>
        <dbReference type="Pfam" id="PF00248"/>
    </source>
</evidence>
<feature type="domain" description="NADP-dependent oxidoreductase" evidence="2">
    <location>
        <begin position="7"/>
        <end position="311"/>
    </location>
</feature>
<dbReference type="CDD" id="cd19075">
    <property type="entry name" value="AKR_AKR7A1-5"/>
    <property type="match status" value="1"/>
</dbReference>
<accession>A0A9P3LEV4</accession>
<keyword evidence="4" id="KW-1185">Reference proteome</keyword>
<evidence type="ECO:0000313" key="3">
    <source>
        <dbReference type="EMBL" id="GJE91918.1"/>
    </source>
</evidence>
<dbReference type="Gene3D" id="3.20.20.100">
    <property type="entry name" value="NADP-dependent oxidoreductase domain"/>
    <property type="match status" value="1"/>
</dbReference>
<dbReference type="GO" id="GO:0016491">
    <property type="term" value="F:oxidoreductase activity"/>
    <property type="evidence" value="ECO:0007669"/>
    <property type="project" value="UniProtKB-KW"/>
</dbReference>
<evidence type="ECO:0000256" key="1">
    <source>
        <dbReference type="ARBA" id="ARBA00023002"/>
    </source>
</evidence>
<name>A0A9P3LEV4_9APHY</name>
<dbReference type="PANTHER" id="PTHR43364">
    <property type="entry name" value="NADH-SPECIFIC METHYLGLYOXAL REDUCTASE-RELATED"/>
    <property type="match status" value="1"/>
</dbReference>
<proteinExistence type="predicted"/>